<proteinExistence type="predicted"/>
<evidence type="ECO:0000313" key="2">
    <source>
        <dbReference type="EMBL" id="MDO5457666.1"/>
    </source>
</evidence>
<dbReference type="EMBL" id="JAUNQW010000020">
    <property type="protein sequence ID" value="MDO5457666.1"/>
    <property type="molecule type" value="Genomic_DNA"/>
</dbReference>
<evidence type="ECO:0000313" key="3">
    <source>
        <dbReference type="Proteomes" id="UP001171751"/>
    </source>
</evidence>
<feature type="transmembrane region" description="Helical" evidence="1">
    <location>
        <begin position="50"/>
        <end position="71"/>
    </location>
</feature>
<organism evidence="2 3">
    <name type="scientific">Atopococcus tabaci</name>
    <dbReference type="NCBI Taxonomy" id="269774"/>
    <lineage>
        <taxon>Bacteria</taxon>
        <taxon>Bacillati</taxon>
        <taxon>Bacillota</taxon>
        <taxon>Bacilli</taxon>
        <taxon>Lactobacillales</taxon>
        <taxon>Carnobacteriaceae</taxon>
        <taxon>Atopococcus</taxon>
    </lineage>
</organism>
<dbReference type="AlphaFoldDB" id="A0AA43ZSD1"/>
<keyword evidence="1" id="KW-0472">Membrane</keyword>
<keyword evidence="3" id="KW-1185">Reference proteome</keyword>
<protein>
    <submittedName>
        <fullName evidence="2">Uncharacterized protein</fullName>
    </submittedName>
</protein>
<accession>A0AA43ZSD1</accession>
<dbReference type="Proteomes" id="UP001171751">
    <property type="component" value="Unassembled WGS sequence"/>
</dbReference>
<name>A0AA43ZSD1_9LACT</name>
<feature type="transmembrane region" description="Helical" evidence="1">
    <location>
        <begin position="108"/>
        <end position="129"/>
    </location>
</feature>
<keyword evidence="1" id="KW-0812">Transmembrane</keyword>
<comment type="caution">
    <text evidence="2">The sequence shown here is derived from an EMBL/GenBank/DDBJ whole genome shotgun (WGS) entry which is preliminary data.</text>
</comment>
<feature type="transmembrane region" description="Helical" evidence="1">
    <location>
        <begin position="5"/>
        <end position="23"/>
    </location>
</feature>
<gene>
    <name evidence="2" type="ORF">Q4F26_04895</name>
</gene>
<keyword evidence="1" id="KW-1133">Transmembrane helix</keyword>
<sequence length="133" mass="15023">MAHLIYLIVESIVLAAAAFLNWYSDKRMGLSRHFIFEQYRFEQWAETSNFSLILAILVSFLALLTVIIIAIRRSSLSKWGQAHLLFIIVLLIGLVVLGFTSLGSDIKLAPYLFIAFPSLILGNIIGLYYDVVK</sequence>
<feature type="transmembrane region" description="Helical" evidence="1">
    <location>
        <begin position="83"/>
        <end position="102"/>
    </location>
</feature>
<reference evidence="2" key="1">
    <citation type="submission" date="2023-07" db="EMBL/GenBank/DDBJ databases">
        <title>Between Cages and Wild: Unraveling the Impact of Captivity on Animal Microbiomes and Antimicrobial Resistance.</title>
        <authorList>
            <person name="Schmartz G.P."/>
            <person name="Rehner J."/>
            <person name="Schuff M.J."/>
            <person name="Becker S.L."/>
            <person name="Kravczyk M."/>
            <person name="Gurevich A."/>
            <person name="Francke R."/>
            <person name="Mueller R."/>
            <person name="Keller V."/>
            <person name="Keller A."/>
        </authorList>
    </citation>
    <scope>NUCLEOTIDE SEQUENCE</scope>
    <source>
        <strain evidence="2">S39M_St_73</strain>
    </source>
</reference>
<evidence type="ECO:0000256" key="1">
    <source>
        <dbReference type="SAM" id="Phobius"/>
    </source>
</evidence>